<dbReference type="Gene3D" id="3.40.50.300">
    <property type="entry name" value="P-loop containing nucleotide triphosphate hydrolases"/>
    <property type="match status" value="1"/>
</dbReference>
<evidence type="ECO:0000313" key="3">
    <source>
        <dbReference type="EMBL" id="CAE4564263.1"/>
    </source>
</evidence>
<dbReference type="PANTHER" id="PTHR43721:SF11">
    <property type="entry name" value="SELENOCYSTEINE-SPECIFIC ELONGATION FACTOR"/>
    <property type="match status" value="1"/>
</dbReference>
<dbReference type="CDD" id="cd03696">
    <property type="entry name" value="SelB_II"/>
    <property type="match status" value="1"/>
</dbReference>
<dbReference type="NCBIfam" id="TIGR00231">
    <property type="entry name" value="small_GTP"/>
    <property type="match status" value="1"/>
</dbReference>
<feature type="region of interest" description="Disordered" evidence="1">
    <location>
        <begin position="350"/>
        <end position="375"/>
    </location>
</feature>
<dbReference type="CDD" id="cd01889">
    <property type="entry name" value="SelB_euk"/>
    <property type="match status" value="1"/>
</dbReference>
<organism evidence="3">
    <name type="scientific">Alexandrium monilatum</name>
    <dbReference type="NCBI Taxonomy" id="311494"/>
    <lineage>
        <taxon>Eukaryota</taxon>
        <taxon>Sar</taxon>
        <taxon>Alveolata</taxon>
        <taxon>Dinophyceae</taxon>
        <taxon>Gonyaulacales</taxon>
        <taxon>Pyrocystaceae</taxon>
        <taxon>Alexandrium</taxon>
    </lineage>
</organism>
<dbReference type="InterPro" id="IPR050055">
    <property type="entry name" value="EF-Tu_GTPase"/>
</dbReference>
<gene>
    <name evidence="3" type="ORF">AMON00008_LOCUS3882</name>
</gene>
<dbReference type="InterPro" id="IPR049393">
    <property type="entry name" value="eEFSec_III"/>
</dbReference>
<dbReference type="InterPro" id="IPR009000">
    <property type="entry name" value="Transl_B-barrel_sf"/>
</dbReference>
<name>A0A7S4PVT2_9DINO</name>
<dbReference type="GO" id="GO:0001514">
    <property type="term" value="P:selenocysteine incorporation"/>
    <property type="evidence" value="ECO:0007669"/>
    <property type="project" value="TreeGrafter"/>
</dbReference>
<dbReference type="PRINTS" id="PR00315">
    <property type="entry name" value="ELONGATNFCT"/>
</dbReference>
<sequence>MGEERPPKAVNVNLGILGHIDSGKTSLCRTLSTVTSTASLDKHPQSQERGITLDLGFSSFSADAPEHFRSDGFEVIQFCLVDCPGHASLIRTVIGGAQIIDMCILVIDVNKGIQTQTAECLVVAEILANQLVIVLNKVDMIPADKRDKVLKGVMKKLRVTFSQSKFGADLPFACVAANPQDGSPAIGLTELVEVLKSKLVVPRRDPTGPFMFSFDHAFPIKGQGTVLTGTVLSGSVKPQQSIVVPSLGEAGKGKKVRSLQMFRKPVTEAQQGDRVAMCVASLDAKELERGIVISEKYPVPTLDACICVVNRLSYFKQSVNTKAKFHVTLGHQTVMATAHFFCPLDSRASPSTSSAGPAAAAPEAGDKTRGGRDSAGPTLAMGCGALVAERQRAWPTTFDMSRSYLHIDELFQHGAPVEYENNDGDIVKISESTGPGKLLYYLNGDLKGEVSELRFEPNSGRLTMQEGMPFGSSVDSRSVIPLKDRDRVIYLLSWLAQECCVPGLPPADEPLAYVLLLLEKPVTCPVGSLLIGSKLDFDIHSPNCRMAFFGRILCSMDPKDLKALRLVKMKAKTGTLDRFDKQDRTLVICKDMFKADTDLSLFNGLKIVHEQSGEEGIVEGLYGQEGKFKVRFTTELKVKTDARGNIRSGERISLYFKKYTFEQSRKLIQ</sequence>
<dbReference type="InterPro" id="IPR049394">
    <property type="entry name" value="eEFSec_C"/>
</dbReference>
<feature type="domain" description="Tr-type G" evidence="2">
    <location>
        <begin position="9"/>
        <end position="203"/>
    </location>
</feature>
<dbReference type="SUPFAM" id="SSF52540">
    <property type="entry name" value="P-loop containing nucleoside triphosphate hydrolases"/>
    <property type="match status" value="1"/>
</dbReference>
<dbReference type="AlphaFoldDB" id="A0A7S4PVT2"/>
<feature type="compositionally biased region" description="Low complexity" evidence="1">
    <location>
        <begin position="350"/>
        <end position="363"/>
    </location>
</feature>
<proteinExistence type="predicted"/>
<dbReference type="CDD" id="cd04094">
    <property type="entry name" value="eSelB_III"/>
    <property type="match status" value="1"/>
</dbReference>
<dbReference type="InterPro" id="IPR027417">
    <property type="entry name" value="P-loop_NTPase"/>
</dbReference>
<evidence type="ECO:0000256" key="1">
    <source>
        <dbReference type="SAM" id="MobiDB-lite"/>
    </source>
</evidence>
<protein>
    <recommendedName>
        <fullName evidence="2">Tr-type G domain-containing protein</fullName>
    </recommendedName>
</protein>
<dbReference type="GO" id="GO:0003746">
    <property type="term" value="F:translation elongation factor activity"/>
    <property type="evidence" value="ECO:0007669"/>
    <property type="project" value="TreeGrafter"/>
</dbReference>
<dbReference type="InterPro" id="IPR005225">
    <property type="entry name" value="Small_GTP-bd"/>
</dbReference>
<dbReference type="SUPFAM" id="SSF50447">
    <property type="entry name" value="Translation proteins"/>
    <property type="match status" value="1"/>
</dbReference>
<dbReference type="PROSITE" id="PS51722">
    <property type="entry name" value="G_TR_2"/>
    <property type="match status" value="1"/>
</dbReference>
<dbReference type="InterPro" id="IPR000795">
    <property type="entry name" value="T_Tr_GTP-bd_dom"/>
</dbReference>
<reference evidence="3" key="1">
    <citation type="submission" date="2021-01" db="EMBL/GenBank/DDBJ databases">
        <authorList>
            <person name="Corre E."/>
            <person name="Pelletier E."/>
            <person name="Niang G."/>
            <person name="Scheremetjew M."/>
            <person name="Finn R."/>
            <person name="Kale V."/>
            <person name="Holt S."/>
            <person name="Cochrane G."/>
            <person name="Meng A."/>
            <person name="Brown T."/>
            <person name="Cohen L."/>
        </authorList>
    </citation>
    <scope>NUCLEOTIDE SEQUENCE</scope>
    <source>
        <strain evidence="3">CCMP3105</strain>
    </source>
</reference>
<dbReference type="GO" id="GO:0003924">
    <property type="term" value="F:GTPase activity"/>
    <property type="evidence" value="ECO:0007669"/>
    <property type="project" value="InterPro"/>
</dbReference>
<dbReference type="EMBL" id="HBNR01005853">
    <property type="protein sequence ID" value="CAE4564263.1"/>
    <property type="molecule type" value="Transcribed_RNA"/>
</dbReference>
<dbReference type="Pfam" id="PF00009">
    <property type="entry name" value="GTP_EFTU"/>
    <property type="match status" value="1"/>
</dbReference>
<dbReference type="Pfam" id="PF21131">
    <property type="entry name" value="eEFSec_4th"/>
    <property type="match status" value="1"/>
</dbReference>
<dbReference type="Pfam" id="PF03144">
    <property type="entry name" value="GTP_EFTU_D2"/>
    <property type="match status" value="1"/>
</dbReference>
<dbReference type="Gene3D" id="2.40.30.10">
    <property type="entry name" value="Translation factors"/>
    <property type="match status" value="1"/>
</dbReference>
<evidence type="ECO:0000259" key="2">
    <source>
        <dbReference type="PROSITE" id="PS51722"/>
    </source>
</evidence>
<dbReference type="InterPro" id="IPR004161">
    <property type="entry name" value="EFTu-like_2"/>
</dbReference>
<dbReference type="FunFam" id="2.40.30.10:FF:000052">
    <property type="entry name" value="Selenocysteine-specific elongation factor EF-Sec"/>
    <property type="match status" value="1"/>
</dbReference>
<dbReference type="Pfam" id="PF21208">
    <property type="entry name" value="euk_SelB_III"/>
    <property type="match status" value="2"/>
</dbReference>
<dbReference type="PANTHER" id="PTHR43721">
    <property type="entry name" value="ELONGATION FACTOR TU-RELATED"/>
    <property type="match status" value="1"/>
</dbReference>
<accession>A0A7S4PVT2</accession>
<dbReference type="GO" id="GO:0005525">
    <property type="term" value="F:GTP binding"/>
    <property type="evidence" value="ECO:0007669"/>
    <property type="project" value="InterPro"/>
</dbReference>